<dbReference type="Gene3D" id="3.40.50.1820">
    <property type="entry name" value="alpha/beta hydrolase"/>
    <property type="match status" value="1"/>
</dbReference>
<dbReference type="GO" id="GO:0006508">
    <property type="term" value="P:proteolysis"/>
    <property type="evidence" value="ECO:0007669"/>
    <property type="project" value="UniProtKB-KW"/>
</dbReference>
<dbReference type="SUPFAM" id="SSF82171">
    <property type="entry name" value="DPP6 N-terminal domain-like"/>
    <property type="match status" value="1"/>
</dbReference>
<evidence type="ECO:0000256" key="8">
    <source>
        <dbReference type="ARBA" id="ARBA00045885"/>
    </source>
</evidence>
<keyword evidence="12" id="KW-1185">Reference proteome</keyword>
<sequence length="609" mass="69701">MTKDAKDTSVKKYSIDHFFNTESIISNSISFDEKKVLYSSDKSRIYNAYMVSLEDNSQQQVTYSTDNAVYAVSFFPKDNRFLFLSDKGGNEILHIYVQNENGEAIDLTPGENERAVFFDWSKDEKSFFYGSNKRNPSFIDVYEMNIETYESTCIFTNNAGYEFGSISPDKRFISLAKVSNLNDSDIYLYDLEFDRLSHLTAHEGDVNYFPQNFSEDSDSLYFLTDENYEFKYLKKYHFDTNQSVEVAKENWDITTIFFSSDYHYLVYSINIDAKTEFKIINLTTHQQIELPSLPEGQIVNIQLSKSEELITFLLNSSNAPSNLYAYYLESKELKKLSDTLNPEIDPKELVVAKVIRYPSFDGLEIPAIYYKPVVNAGEKAPALVFVHGGPGGQSSTEYYPLFQYLANQGYAILDVNYRGSSGYGKSFFSAADLKQGEIDLEDCIQAKNFLREQDYINGERIGIIGDSYGGFMVLAALAFRPEEFKVGVDIFGVSNWERTLKSIPSWWESYRDALYKKLGNPFTQTEYLRSISPLFHAEKINKPLIVLQGANDPRVLQVESDEIVAALKKNNVPVEYVVFPDEGHGFMKMENKINGYKAVLEFLDEHLKA</sequence>
<comment type="caution">
    <text evidence="11">The sequence shown here is derived from an EMBL/GenBank/DDBJ whole genome shotgun (WGS) entry which is preliminary data.</text>
</comment>
<dbReference type="PANTHER" id="PTHR42776:SF27">
    <property type="entry name" value="DIPEPTIDYL PEPTIDASE FAMILY MEMBER 6"/>
    <property type="match status" value="1"/>
</dbReference>
<comment type="function">
    <text evidence="8">This enzyme catalyzes the hydrolysis of the N-terminal peptide bond of an N-acetylated peptide to generate an N-acetylated amino acid and a peptide with a free N-terminus. It preferentially cleaves off Ac-Ala, Ac-Met and Ac-Ser. Also, involved in the degradation of oxidized and glycated proteins.</text>
</comment>
<feature type="domain" description="Peptidase S9A N-terminal" evidence="10">
    <location>
        <begin position="68"/>
        <end position="337"/>
    </location>
</feature>
<dbReference type="GO" id="GO:0004252">
    <property type="term" value="F:serine-type endopeptidase activity"/>
    <property type="evidence" value="ECO:0007669"/>
    <property type="project" value="InterPro"/>
</dbReference>
<dbReference type="Pfam" id="PF02897">
    <property type="entry name" value="Peptidase_S9_N"/>
    <property type="match status" value="1"/>
</dbReference>
<evidence type="ECO:0000313" key="11">
    <source>
        <dbReference type="EMBL" id="OAS89196.1"/>
    </source>
</evidence>
<dbReference type="Proteomes" id="UP000078534">
    <property type="component" value="Unassembled WGS sequence"/>
</dbReference>
<evidence type="ECO:0000256" key="3">
    <source>
        <dbReference type="ARBA" id="ARBA00022801"/>
    </source>
</evidence>
<comment type="similarity">
    <text evidence="1">Belongs to the peptidase S9A family.</text>
</comment>
<dbReference type="STRING" id="152268.A6K24_01150"/>
<dbReference type="InterPro" id="IPR023302">
    <property type="entry name" value="Pept_S9A_N"/>
</dbReference>
<gene>
    <name evidence="11" type="ORF">A6K24_01150</name>
</gene>
<dbReference type="Gene3D" id="2.120.10.30">
    <property type="entry name" value="TolB, C-terminal domain"/>
    <property type="match status" value="1"/>
</dbReference>
<dbReference type="EMBL" id="LWSG01000001">
    <property type="protein sequence ID" value="OAS89196.1"/>
    <property type="molecule type" value="Genomic_DNA"/>
</dbReference>
<dbReference type="InterPro" id="IPR029058">
    <property type="entry name" value="AB_hydrolase_fold"/>
</dbReference>
<evidence type="ECO:0000313" key="12">
    <source>
        <dbReference type="Proteomes" id="UP000078534"/>
    </source>
</evidence>
<accession>A0A179T503</accession>
<keyword evidence="3" id="KW-0378">Hydrolase</keyword>
<evidence type="ECO:0000256" key="2">
    <source>
        <dbReference type="ARBA" id="ARBA00022670"/>
    </source>
</evidence>
<evidence type="ECO:0000259" key="10">
    <source>
        <dbReference type="Pfam" id="PF02897"/>
    </source>
</evidence>
<name>A0A179T503_9BACI</name>
<dbReference type="Pfam" id="PF00326">
    <property type="entry name" value="Peptidase_S9"/>
    <property type="match status" value="1"/>
</dbReference>
<keyword evidence="2" id="KW-0645">Protease</keyword>
<protein>
    <recommendedName>
        <fullName evidence="7">Acyl-peptide hydrolase</fullName>
    </recommendedName>
    <alternativeName>
        <fullName evidence="6">Acylaminoacyl-peptidase</fullName>
    </alternativeName>
</protein>
<proteinExistence type="inferred from homology"/>
<evidence type="ECO:0000256" key="5">
    <source>
        <dbReference type="ARBA" id="ARBA00022990"/>
    </source>
</evidence>
<dbReference type="PANTHER" id="PTHR42776">
    <property type="entry name" value="SERINE PEPTIDASE S9 FAMILY MEMBER"/>
    <property type="match status" value="1"/>
</dbReference>
<dbReference type="InterPro" id="IPR002470">
    <property type="entry name" value="Peptidase_S9A"/>
</dbReference>
<evidence type="ECO:0000256" key="6">
    <source>
        <dbReference type="ARBA" id="ARBA00032284"/>
    </source>
</evidence>
<dbReference type="InterPro" id="IPR002471">
    <property type="entry name" value="Pept_S9_AS"/>
</dbReference>
<evidence type="ECO:0000256" key="1">
    <source>
        <dbReference type="ARBA" id="ARBA00005228"/>
    </source>
</evidence>
<reference evidence="12" key="1">
    <citation type="submission" date="2016-04" db="EMBL/GenBank/DDBJ databases">
        <authorList>
            <person name="Lyu Z."/>
            <person name="Lyu W."/>
        </authorList>
    </citation>
    <scope>NUCLEOTIDE SEQUENCE [LARGE SCALE GENOMIC DNA]</scope>
    <source>
        <strain evidence="12">C44</strain>
    </source>
</reference>
<dbReference type="PRINTS" id="PR00862">
    <property type="entry name" value="PROLIGOPTASE"/>
</dbReference>
<dbReference type="InterPro" id="IPR011042">
    <property type="entry name" value="6-blade_b-propeller_TolB-like"/>
</dbReference>
<evidence type="ECO:0000256" key="4">
    <source>
        <dbReference type="ARBA" id="ARBA00022825"/>
    </source>
</evidence>
<dbReference type="PROSITE" id="PS00708">
    <property type="entry name" value="PRO_ENDOPEP_SER"/>
    <property type="match status" value="1"/>
</dbReference>
<dbReference type="OrthoDB" id="108903at2"/>
<dbReference type="AlphaFoldDB" id="A0A179T503"/>
<dbReference type="InterPro" id="IPR001375">
    <property type="entry name" value="Peptidase_S9_cat"/>
</dbReference>
<keyword evidence="4" id="KW-0720">Serine protease</keyword>
<organism evidence="11 12">
    <name type="scientific">Metabacillus litoralis</name>
    <dbReference type="NCBI Taxonomy" id="152268"/>
    <lineage>
        <taxon>Bacteria</taxon>
        <taxon>Bacillati</taxon>
        <taxon>Bacillota</taxon>
        <taxon>Bacilli</taxon>
        <taxon>Bacillales</taxon>
        <taxon>Bacillaceae</taxon>
        <taxon>Metabacillus</taxon>
    </lineage>
</organism>
<dbReference type="SUPFAM" id="SSF53474">
    <property type="entry name" value="alpha/beta-Hydrolases"/>
    <property type="match status" value="1"/>
</dbReference>
<keyword evidence="5" id="KW-0007">Acetylation</keyword>
<evidence type="ECO:0000256" key="7">
    <source>
        <dbReference type="ARBA" id="ARBA00032596"/>
    </source>
</evidence>
<dbReference type="RefSeq" id="WP_066324325.1">
    <property type="nucleotide sequence ID" value="NZ_LWSG01000001.1"/>
</dbReference>
<evidence type="ECO:0000259" key="9">
    <source>
        <dbReference type="Pfam" id="PF00326"/>
    </source>
</evidence>
<feature type="domain" description="Peptidase S9 prolyl oligopeptidase catalytic" evidence="9">
    <location>
        <begin position="402"/>
        <end position="608"/>
    </location>
</feature>